<feature type="region of interest" description="Disordered" evidence="9">
    <location>
        <begin position="741"/>
        <end position="762"/>
    </location>
</feature>
<proteinExistence type="predicted"/>
<comment type="caution">
    <text evidence="10">The sequence shown here is derived from an EMBL/GenBank/DDBJ whole genome shotgun (WGS) entry which is preliminary data.</text>
</comment>
<keyword evidence="4" id="KW-0653">Protein transport</keyword>
<dbReference type="SUPFAM" id="SSF50978">
    <property type="entry name" value="WD40 repeat-like"/>
    <property type="match status" value="1"/>
</dbReference>
<gene>
    <name evidence="10" type="ORF">M569_05759</name>
</gene>
<keyword evidence="6" id="KW-0906">Nuclear pore complex</keyword>
<protein>
    <recommendedName>
        <fullName evidence="12">Nuclear pore complex protein NUP88</fullName>
    </recommendedName>
</protein>
<keyword evidence="11" id="KW-1185">Reference proteome</keyword>
<dbReference type="PANTHER" id="PTHR13257">
    <property type="entry name" value="NUCLEOPORIN NUP84-RELATED"/>
    <property type="match status" value="1"/>
</dbReference>
<dbReference type="InterPro" id="IPR036322">
    <property type="entry name" value="WD40_repeat_dom_sf"/>
</dbReference>
<comment type="subcellular location">
    <subcellularLocation>
        <location evidence="1">Nucleus</location>
        <location evidence="1">Nuclear pore complex</location>
    </subcellularLocation>
</comment>
<accession>S8CVL2</accession>
<evidence type="ECO:0000256" key="5">
    <source>
        <dbReference type="ARBA" id="ARBA00023010"/>
    </source>
</evidence>
<organism evidence="10 11">
    <name type="scientific">Genlisea aurea</name>
    <dbReference type="NCBI Taxonomy" id="192259"/>
    <lineage>
        <taxon>Eukaryota</taxon>
        <taxon>Viridiplantae</taxon>
        <taxon>Streptophyta</taxon>
        <taxon>Embryophyta</taxon>
        <taxon>Tracheophyta</taxon>
        <taxon>Spermatophyta</taxon>
        <taxon>Magnoliopsida</taxon>
        <taxon>eudicotyledons</taxon>
        <taxon>Gunneridae</taxon>
        <taxon>Pentapetalae</taxon>
        <taxon>asterids</taxon>
        <taxon>lamiids</taxon>
        <taxon>Lamiales</taxon>
        <taxon>Lentibulariaceae</taxon>
        <taxon>Genlisea</taxon>
    </lineage>
</organism>
<evidence type="ECO:0000256" key="3">
    <source>
        <dbReference type="ARBA" id="ARBA00022816"/>
    </source>
</evidence>
<keyword evidence="3" id="KW-0509">mRNA transport</keyword>
<keyword evidence="7" id="KW-0539">Nucleus</keyword>
<evidence type="ECO:0000256" key="1">
    <source>
        <dbReference type="ARBA" id="ARBA00004567"/>
    </source>
</evidence>
<evidence type="ECO:0000256" key="4">
    <source>
        <dbReference type="ARBA" id="ARBA00022927"/>
    </source>
</evidence>
<evidence type="ECO:0000256" key="8">
    <source>
        <dbReference type="SAM" id="Coils"/>
    </source>
</evidence>
<keyword evidence="5" id="KW-0811">Translocation</keyword>
<reference evidence="10 11" key="1">
    <citation type="journal article" date="2013" name="BMC Genomics">
        <title>The miniature genome of a carnivorous plant Genlisea aurea contains a low number of genes and short non-coding sequences.</title>
        <authorList>
            <person name="Leushkin E.V."/>
            <person name="Sutormin R.A."/>
            <person name="Nabieva E.R."/>
            <person name="Penin A.A."/>
            <person name="Kondrashov A.S."/>
            <person name="Logacheva M.D."/>
        </authorList>
    </citation>
    <scope>NUCLEOTIDE SEQUENCE [LARGE SCALE GENOMIC DNA]</scope>
</reference>
<dbReference type="InterPro" id="IPR019321">
    <property type="entry name" value="Nucleoporin_Nup88"/>
</dbReference>
<keyword evidence="2" id="KW-0813">Transport</keyword>
<dbReference type="GO" id="GO:0017056">
    <property type="term" value="F:structural constituent of nuclear pore"/>
    <property type="evidence" value="ECO:0007669"/>
    <property type="project" value="InterPro"/>
</dbReference>
<dbReference type="AlphaFoldDB" id="S8CVL2"/>
<keyword evidence="8" id="KW-0175">Coiled coil</keyword>
<evidence type="ECO:0000256" key="7">
    <source>
        <dbReference type="ARBA" id="ARBA00023242"/>
    </source>
</evidence>
<evidence type="ECO:0000256" key="2">
    <source>
        <dbReference type="ARBA" id="ARBA00022448"/>
    </source>
</evidence>
<dbReference type="Proteomes" id="UP000015453">
    <property type="component" value="Unassembled WGS sequence"/>
</dbReference>
<dbReference type="InterPro" id="IPR037700">
    <property type="entry name" value="NUP88/NUP82"/>
</dbReference>
<dbReference type="GO" id="GO:0006606">
    <property type="term" value="P:protein import into nucleus"/>
    <property type="evidence" value="ECO:0007669"/>
    <property type="project" value="TreeGrafter"/>
</dbReference>
<dbReference type="Pfam" id="PF10168">
    <property type="entry name" value="Nup88"/>
    <property type="match status" value="2"/>
</dbReference>
<evidence type="ECO:0000313" key="11">
    <source>
        <dbReference type="Proteomes" id="UP000015453"/>
    </source>
</evidence>
<evidence type="ECO:0000256" key="9">
    <source>
        <dbReference type="SAM" id="MobiDB-lite"/>
    </source>
</evidence>
<name>S8CVL2_9LAMI</name>
<evidence type="ECO:0000256" key="6">
    <source>
        <dbReference type="ARBA" id="ARBA00023132"/>
    </source>
</evidence>
<dbReference type="GO" id="GO:0006406">
    <property type="term" value="P:mRNA export from nucleus"/>
    <property type="evidence" value="ECO:0007669"/>
    <property type="project" value="TreeGrafter"/>
</dbReference>
<dbReference type="EMBL" id="AUSU01002328">
    <property type="protein sequence ID" value="EPS68996.1"/>
    <property type="molecule type" value="Genomic_DNA"/>
</dbReference>
<evidence type="ECO:0000313" key="10">
    <source>
        <dbReference type="EMBL" id="EPS68996.1"/>
    </source>
</evidence>
<dbReference type="GO" id="GO:0000056">
    <property type="term" value="P:ribosomal small subunit export from nucleus"/>
    <property type="evidence" value="ECO:0007669"/>
    <property type="project" value="InterPro"/>
</dbReference>
<feature type="region of interest" description="Disordered" evidence="9">
    <location>
        <begin position="1"/>
        <end position="21"/>
    </location>
</feature>
<dbReference type="PANTHER" id="PTHR13257:SF0">
    <property type="entry name" value="NUCLEAR PORE COMPLEX PROTEIN NUP88"/>
    <property type="match status" value="1"/>
</dbReference>
<sequence length="796" mass="88378">MRFALDSTDVGDRQSSAPSANSASKADLQWFPLQNHTLFSSRTAVATGTVQSNLIAWDGGASRFYVWNYTDKCLHRLTLRLGEPDPSSVIAAAPSKVMRPDIPFCFEVNKIGINRNGSALFLFGLEGLRIMYLYGRTSVEENATMCRTVSIGSDIYFDENSPIRILQIYWNPNSDTHLGILSSDSVFRIFDLSTDLGKPEQEYYLQPVELGMSANAAVLSPVDFSFGGDHLWDKFSVFVLFSDGSVYVICPVVPFGSVYKWESILEVYNDALTVGPKSSDPKAVDNSKAAISWLESTFPDIVQQSVNSGKAYVLKAQPYVLLNHSVSLQGPLRNVYHNSKDVDGVKKGSCEGRAVSFLYNLVGKDSILVTAWSSGQLQLDALADEIHPVWHTNSAPRILFSSTDQILGAAMICETFSPSKKSGIKLDDPQSHTIWLGHPPPLLSLAIVELDLSKKPISTIAMIADPLVPERIFCIHAGGIDLIILHFLPFTNEANNKMRPPSVVPVLSTGTGDASPPPLCDCVALWDSFGSSWIVGITSLNDCVVLQMETWNVLLTEIGEKARENLFMDDEEETETSSTVISKELLIAPKPILLPASATSSRHMNADSIEGRSLLHQYFKLFHENYVEYAHKVYFELQHHGPHVKKMIGCQKTRLREMQKKLCGVDEKQGKIEDRIEKAMERHASLEERLQKLRNFPSSHKQPLSKAEQDFKSELDRITWVELDALHSAIEALRSRLKKHIAHSPQGKSGRLQKAGGGDDVSRLKSSLEKLSLLNSENSKKVKLIETSLRTREVSD</sequence>
<dbReference type="GO" id="GO:0005643">
    <property type="term" value="C:nuclear pore"/>
    <property type="evidence" value="ECO:0007669"/>
    <property type="project" value="UniProtKB-SubCell"/>
</dbReference>
<evidence type="ECO:0008006" key="12">
    <source>
        <dbReference type="Google" id="ProtNLM"/>
    </source>
</evidence>
<dbReference type="OrthoDB" id="341482at2759"/>
<dbReference type="GO" id="GO:0000055">
    <property type="term" value="P:ribosomal large subunit export from nucleus"/>
    <property type="evidence" value="ECO:0007669"/>
    <property type="project" value="InterPro"/>
</dbReference>
<feature type="coiled-coil region" evidence="8">
    <location>
        <begin position="669"/>
        <end position="696"/>
    </location>
</feature>